<dbReference type="PANTHER" id="PTHR45901">
    <property type="entry name" value="PROTEIN CBG12474"/>
    <property type="match status" value="1"/>
</dbReference>
<feature type="domain" description="PLAT" evidence="3">
    <location>
        <begin position="206"/>
        <end position="326"/>
    </location>
</feature>
<dbReference type="Proteomes" id="UP000245119">
    <property type="component" value="Linkage Group LG3"/>
</dbReference>
<dbReference type="CDD" id="cd01756">
    <property type="entry name" value="PLAT_repeat"/>
    <property type="match status" value="5"/>
</dbReference>
<gene>
    <name evidence="4" type="ORF">C0Q70_05272</name>
</gene>
<dbReference type="SMART" id="SM00308">
    <property type="entry name" value="LH2"/>
    <property type="match status" value="5"/>
</dbReference>
<feature type="domain" description="PLAT" evidence="3">
    <location>
        <begin position="381"/>
        <end position="499"/>
    </location>
</feature>
<dbReference type="InterPro" id="IPR001024">
    <property type="entry name" value="PLAT/LH2_dom"/>
</dbReference>
<feature type="domain" description="PLAT" evidence="3">
    <location>
        <begin position="610"/>
        <end position="725"/>
    </location>
</feature>
<evidence type="ECO:0000313" key="5">
    <source>
        <dbReference type="Proteomes" id="UP000245119"/>
    </source>
</evidence>
<dbReference type="PANTHER" id="PTHR45901:SF3">
    <property type="entry name" value="LIPOXYGENASE HOMOLOGY DOMAIN-CONTAINING PROTEIN 1"/>
    <property type="match status" value="1"/>
</dbReference>
<sequence length="1123" mass="126485">MGGAWFLDRVEIEDARRKKSYLFPCQRWLATDKDDGQISRELVPVDMSLKRKLSRKDSSAALRNEIALEIKAVMTTYYVKVTTGDVWGAGTDANVFIILYGDKDSTGKMFLKSSRTNKNKFERNQMDEFILETVNIGELKKIRVGHDNSGGGAAWFLDNVEIDCPSLGRTWFFPCKRWLSESKDDGEIERDLVPQELETAQYKPCIPYEITTYTSDVSGASTDADVYVVLYGKEEATQKKSLCHSKRERKEHFKRGAMDKFVIELEDVGDKIEKIRVGHDGTGLGAGWHLDKVEVRRLHDTGKMYFCFELCLTSIDSCVLLSTNACSELGNKRFRRWLARDEEDGAIERELLPEKATKEIISKDGQVKTQELKIQDKLKAKTYVVEVFTGDVSGGGTDANVFITIFGDKGDSGERKLHKSETNKDKFERGRMDRFPLEAVDLGKLYKVKIRHDNAMFNPAWFLDRVEITDSSTQHKDIFHCERWLAKNKDDGKIERSLYVKGYDGEMSSTGTVRSTKYGSVTSLQSARSSDPFSKSPRLTKKQLTQSQEDIAAGPTIPYTIKVTTGDGDDNGTSSNVWIKIHGPKKLHTGRLFLELAQKDRCTHFLVIVIPYEVTVTTGDVPEAGTDSKIFMTVFGTKGTSSPIELEKNEDRFERAHTDTIKMEIDDVAPLKKIRVAVDAKGSRKNWYLEKIELRNMDTGTLSVFKYDNWLGKGKEGAKMSVDLPAIERGKSVIDKTDYKISVKTSDIRGAGTDANVYIILFGVNGDSDEIHLKNSDSNKSPFSTNQLDVFTVTGILSLGELSKLRVWHDNKGFGASWHLASIEVEDKNTHKVYSFHCDKWLSTTEDDKQTMRELTCGTGSKFSPGSDNKEQIAYEIEVTTTDKKEGGTIHNGWLILKGSKSTSKVFVLKNSPQNKILRRGQKDNFTLNSSPLGKLESCTVGAYEREDQPITDAVESRAAMWHCYEIAVTDTSSGNSRKEGRELKVKDVEESQIAKVKNLAPVKYEVTVYTGDIKGCGTNANVFITIYGTNGDTGKRPLKQRFRDLFERNSVDNFQIEALDLGELTKVHIEHDNSGFRPGWFLDRVEVMNLGTNHCTVFPCGKWLDREKGDNEIARDLYPKLD</sequence>
<dbReference type="AlphaFoldDB" id="A0A2T7PKS5"/>
<comment type="caution">
    <text evidence="1">Lacks conserved residue(s) required for the propagation of feature annotation.</text>
</comment>
<dbReference type="InterPro" id="IPR052970">
    <property type="entry name" value="Inner_ear_hair_cell_LOXHD"/>
</dbReference>
<dbReference type="EMBL" id="PZQS01000003">
    <property type="protein sequence ID" value="PVD34010.1"/>
    <property type="molecule type" value="Genomic_DNA"/>
</dbReference>
<dbReference type="Gene3D" id="2.40.180.10">
    <property type="entry name" value="Catalase core domain"/>
    <property type="match status" value="5"/>
</dbReference>
<dbReference type="Pfam" id="PF01477">
    <property type="entry name" value="PLAT"/>
    <property type="match status" value="6"/>
</dbReference>
<evidence type="ECO:0000256" key="2">
    <source>
        <dbReference type="SAM" id="MobiDB-lite"/>
    </source>
</evidence>
<feature type="domain" description="PLAT" evidence="3">
    <location>
        <begin position="1003"/>
        <end position="1119"/>
    </location>
</feature>
<dbReference type="OrthoDB" id="5322100at2759"/>
<accession>A0A2T7PKS5</accession>
<dbReference type="Gene3D" id="2.60.60.20">
    <property type="entry name" value="PLAT/LH2 domain"/>
    <property type="match status" value="4"/>
</dbReference>
<name>A0A2T7PKS5_POMCA</name>
<dbReference type="InterPro" id="IPR036392">
    <property type="entry name" value="PLAT/LH2_dom_sf"/>
</dbReference>
<evidence type="ECO:0000313" key="4">
    <source>
        <dbReference type="EMBL" id="PVD34010.1"/>
    </source>
</evidence>
<evidence type="ECO:0000256" key="1">
    <source>
        <dbReference type="PROSITE-ProRule" id="PRU00152"/>
    </source>
</evidence>
<feature type="domain" description="PLAT" evidence="3">
    <location>
        <begin position="1"/>
        <end position="43"/>
    </location>
</feature>
<dbReference type="PROSITE" id="PS50095">
    <property type="entry name" value="PLAT"/>
    <property type="match status" value="7"/>
</dbReference>
<feature type="region of interest" description="Disordered" evidence="2">
    <location>
        <begin position="526"/>
        <end position="546"/>
    </location>
</feature>
<dbReference type="SUPFAM" id="SSF49723">
    <property type="entry name" value="Lipase/lipooxygenase domain (PLAT/LH2 domain)"/>
    <property type="match status" value="9"/>
</dbReference>
<comment type="caution">
    <text evidence="4">The sequence shown here is derived from an EMBL/GenBank/DDBJ whole genome shotgun (WGS) entry which is preliminary data.</text>
</comment>
<reference evidence="4 5" key="1">
    <citation type="submission" date="2018-04" db="EMBL/GenBank/DDBJ databases">
        <title>The genome of golden apple snail Pomacea canaliculata provides insight into stress tolerance and invasive adaptation.</title>
        <authorList>
            <person name="Liu C."/>
            <person name="Liu B."/>
            <person name="Ren Y."/>
            <person name="Zhang Y."/>
            <person name="Wang H."/>
            <person name="Li S."/>
            <person name="Jiang F."/>
            <person name="Yin L."/>
            <person name="Zhang G."/>
            <person name="Qian W."/>
            <person name="Fan W."/>
        </authorList>
    </citation>
    <scope>NUCLEOTIDE SEQUENCE [LARGE SCALE GENOMIC DNA]</scope>
    <source>
        <strain evidence="4">SZHN2017</strain>
        <tissue evidence="4">Muscle</tissue>
    </source>
</reference>
<protein>
    <recommendedName>
        <fullName evidence="3">PLAT domain-containing protein</fullName>
    </recommendedName>
</protein>
<feature type="domain" description="PLAT" evidence="3">
    <location>
        <begin position="75"/>
        <end position="193"/>
    </location>
</feature>
<proteinExistence type="predicted"/>
<keyword evidence="5" id="KW-1185">Reference proteome</keyword>
<organism evidence="4 5">
    <name type="scientific">Pomacea canaliculata</name>
    <name type="common">Golden apple snail</name>
    <dbReference type="NCBI Taxonomy" id="400727"/>
    <lineage>
        <taxon>Eukaryota</taxon>
        <taxon>Metazoa</taxon>
        <taxon>Spiralia</taxon>
        <taxon>Lophotrochozoa</taxon>
        <taxon>Mollusca</taxon>
        <taxon>Gastropoda</taxon>
        <taxon>Caenogastropoda</taxon>
        <taxon>Architaenioglossa</taxon>
        <taxon>Ampullarioidea</taxon>
        <taxon>Ampullariidae</taxon>
        <taxon>Pomacea</taxon>
    </lineage>
</organism>
<evidence type="ECO:0000259" key="3">
    <source>
        <dbReference type="PROSITE" id="PS50095"/>
    </source>
</evidence>
<feature type="domain" description="PLAT" evidence="3">
    <location>
        <begin position="737"/>
        <end position="856"/>
    </location>
</feature>